<reference evidence="3 4" key="1">
    <citation type="journal article" date="2016" name="Nat. Commun.">
        <title>Thousands of microbial genomes shed light on interconnected biogeochemical processes in an aquifer system.</title>
        <authorList>
            <person name="Anantharaman K."/>
            <person name="Brown C.T."/>
            <person name="Hug L.A."/>
            <person name="Sharon I."/>
            <person name="Castelle C.J."/>
            <person name="Probst A.J."/>
            <person name="Thomas B.C."/>
            <person name="Singh A."/>
            <person name="Wilkins M.J."/>
            <person name="Karaoz U."/>
            <person name="Brodie E.L."/>
            <person name="Williams K.H."/>
            <person name="Hubbard S.S."/>
            <person name="Banfield J.F."/>
        </authorList>
    </citation>
    <scope>NUCLEOTIDE SEQUENCE [LARGE SCALE GENOMIC DNA]</scope>
</reference>
<dbReference type="Pfam" id="PF01558">
    <property type="entry name" value="POR"/>
    <property type="match status" value="1"/>
</dbReference>
<dbReference type="InterPro" id="IPR019752">
    <property type="entry name" value="Pyrv/ketoisovalerate_OxRed_cat"/>
</dbReference>
<protein>
    <recommendedName>
        <fullName evidence="2">Pyruvate/ketoisovalerate oxidoreductase catalytic domain-containing protein</fullName>
    </recommendedName>
</protein>
<proteinExistence type="predicted"/>
<keyword evidence="1" id="KW-0560">Oxidoreductase</keyword>
<sequence>MKGFSKYRTYAFLLRTRFCGSPLLGIDHIGDVFKEACFLSGMRKITSSYREYNTSKSYVESDVFAGVNSNTDFEESDIDLLVAFNQPCYEKNVNHIRQHGHLIIDRGNVRPVKSEKFTISGIPAIDITRGKTGNSYTAGFALMGHLAYVIDGISREAFIESIRSFHPGEHYKTFLEIFEIGYSISSI</sequence>
<feature type="domain" description="Pyruvate/ketoisovalerate oxidoreductase catalytic" evidence="2">
    <location>
        <begin position="25"/>
        <end position="176"/>
    </location>
</feature>
<dbReference type="GO" id="GO:0016903">
    <property type="term" value="F:oxidoreductase activity, acting on the aldehyde or oxo group of donors"/>
    <property type="evidence" value="ECO:0007669"/>
    <property type="project" value="InterPro"/>
</dbReference>
<dbReference type="InterPro" id="IPR002869">
    <property type="entry name" value="Pyrv_flavodox_OxRed_cen"/>
</dbReference>
<evidence type="ECO:0000256" key="1">
    <source>
        <dbReference type="ARBA" id="ARBA00023002"/>
    </source>
</evidence>
<evidence type="ECO:0000313" key="4">
    <source>
        <dbReference type="Proteomes" id="UP000179266"/>
    </source>
</evidence>
<evidence type="ECO:0000259" key="2">
    <source>
        <dbReference type="Pfam" id="PF01558"/>
    </source>
</evidence>
<dbReference type="EMBL" id="MGDD01000195">
    <property type="protein sequence ID" value="OGL45101.1"/>
    <property type="molecule type" value="Genomic_DNA"/>
</dbReference>
<gene>
    <name evidence="3" type="ORF">A2161_03945</name>
</gene>
<dbReference type="Gene3D" id="3.40.920.10">
    <property type="entry name" value="Pyruvate-ferredoxin oxidoreductase, PFOR, domain III"/>
    <property type="match status" value="1"/>
</dbReference>
<dbReference type="SUPFAM" id="SSF53323">
    <property type="entry name" value="Pyruvate-ferredoxin oxidoreductase, PFOR, domain III"/>
    <property type="match status" value="1"/>
</dbReference>
<name>A0A1F7RUK4_9BACT</name>
<accession>A0A1F7RUK4</accession>
<evidence type="ECO:0000313" key="3">
    <source>
        <dbReference type="EMBL" id="OGL45101.1"/>
    </source>
</evidence>
<comment type="caution">
    <text evidence="3">The sequence shown here is derived from an EMBL/GenBank/DDBJ whole genome shotgun (WGS) entry which is preliminary data.</text>
</comment>
<dbReference type="AlphaFoldDB" id="A0A1F7RUK4"/>
<organism evidence="3 4">
    <name type="scientific">Candidatus Schekmanbacteria bacterium RBG_13_48_7</name>
    <dbReference type="NCBI Taxonomy" id="1817878"/>
    <lineage>
        <taxon>Bacteria</taxon>
        <taxon>Candidatus Schekmaniibacteriota</taxon>
    </lineage>
</organism>
<dbReference type="Proteomes" id="UP000179266">
    <property type="component" value="Unassembled WGS sequence"/>
</dbReference>